<keyword evidence="1" id="KW-0732">Signal</keyword>
<dbReference type="SMART" id="SM00054">
    <property type="entry name" value="EFh"/>
    <property type="match status" value="3"/>
</dbReference>
<evidence type="ECO:0000259" key="2">
    <source>
        <dbReference type="PROSITE" id="PS50222"/>
    </source>
</evidence>
<comment type="caution">
    <text evidence="3">The sequence shown here is derived from an EMBL/GenBank/DDBJ whole genome shotgun (WGS) entry which is preliminary data.</text>
</comment>
<dbReference type="Proteomes" id="UP001595799">
    <property type="component" value="Unassembled WGS sequence"/>
</dbReference>
<feature type="domain" description="EF-hand" evidence="2">
    <location>
        <begin position="58"/>
        <end position="93"/>
    </location>
</feature>
<dbReference type="PROSITE" id="PS00018">
    <property type="entry name" value="EF_HAND_1"/>
    <property type="match status" value="2"/>
</dbReference>
<gene>
    <name evidence="3" type="ORF">ACFOW6_15635</name>
</gene>
<protein>
    <submittedName>
        <fullName evidence="3">EF-hand domain-containing protein</fullName>
    </submittedName>
</protein>
<dbReference type="RefSeq" id="WP_382423359.1">
    <property type="nucleotide sequence ID" value="NZ_JBHSCW010000010.1"/>
</dbReference>
<dbReference type="EMBL" id="JBHSCW010000010">
    <property type="protein sequence ID" value="MFC4352983.1"/>
    <property type="molecule type" value="Genomic_DNA"/>
</dbReference>
<name>A0ABV8UQB4_9PROT</name>
<dbReference type="Pfam" id="PF13202">
    <property type="entry name" value="EF-hand_5"/>
    <property type="match status" value="1"/>
</dbReference>
<evidence type="ECO:0000256" key="1">
    <source>
        <dbReference type="SAM" id="SignalP"/>
    </source>
</evidence>
<evidence type="ECO:0000313" key="4">
    <source>
        <dbReference type="Proteomes" id="UP001595799"/>
    </source>
</evidence>
<dbReference type="PROSITE" id="PS50222">
    <property type="entry name" value="EF_HAND_2"/>
    <property type="match status" value="2"/>
</dbReference>
<feature type="domain" description="EF-hand" evidence="2">
    <location>
        <begin position="99"/>
        <end position="134"/>
    </location>
</feature>
<dbReference type="Pfam" id="PF13499">
    <property type="entry name" value="EF-hand_7"/>
    <property type="match status" value="1"/>
</dbReference>
<reference evidence="4" key="1">
    <citation type="journal article" date="2019" name="Int. J. Syst. Evol. Microbiol.">
        <title>The Global Catalogue of Microorganisms (GCM) 10K type strain sequencing project: providing services to taxonomists for standard genome sequencing and annotation.</title>
        <authorList>
            <consortium name="The Broad Institute Genomics Platform"/>
            <consortium name="The Broad Institute Genome Sequencing Center for Infectious Disease"/>
            <person name="Wu L."/>
            <person name="Ma J."/>
        </authorList>
    </citation>
    <scope>NUCLEOTIDE SEQUENCE [LARGE SCALE GENOMIC DNA]</scope>
    <source>
        <strain evidence="4">CECT 8472</strain>
    </source>
</reference>
<dbReference type="InterPro" id="IPR018247">
    <property type="entry name" value="EF_Hand_1_Ca_BS"/>
</dbReference>
<accession>A0ABV8UQB4</accession>
<evidence type="ECO:0000313" key="3">
    <source>
        <dbReference type="EMBL" id="MFC4352983.1"/>
    </source>
</evidence>
<organism evidence="3 4">
    <name type="scientific">Fodinicurvata halophila</name>
    <dbReference type="NCBI Taxonomy" id="1419723"/>
    <lineage>
        <taxon>Bacteria</taxon>
        <taxon>Pseudomonadati</taxon>
        <taxon>Pseudomonadota</taxon>
        <taxon>Alphaproteobacteria</taxon>
        <taxon>Rhodospirillales</taxon>
        <taxon>Rhodovibrionaceae</taxon>
        <taxon>Fodinicurvata</taxon>
    </lineage>
</organism>
<feature type="signal peptide" evidence="1">
    <location>
        <begin position="1"/>
        <end position="22"/>
    </location>
</feature>
<feature type="chain" id="PRO_5045888421" evidence="1">
    <location>
        <begin position="23"/>
        <end position="160"/>
    </location>
</feature>
<proteinExistence type="predicted"/>
<dbReference type="CDD" id="cd00051">
    <property type="entry name" value="EFh"/>
    <property type="match status" value="1"/>
</dbReference>
<sequence length="160" mass="18386">MKTTAAILAGGLAALMAASAWATDGADKDERRAEHRERMQTWMENIDTNDDGYISADEAETARNAMFERQDADGDGRITREEMATFIESYHRDRMPAANSEEMRDRMFERMDRDEDGVITEQEYTATGEIRFERMAGEDDRISISEVMARMDERHSKRSE</sequence>
<dbReference type="SUPFAM" id="SSF47473">
    <property type="entry name" value="EF-hand"/>
    <property type="match status" value="1"/>
</dbReference>
<dbReference type="InterPro" id="IPR011992">
    <property type="entry name" value="EF-hand-dom_pair"/>
</dbReference>
<dbReference type="Gene3D" id="1.10.238.10">
    <property type="entry name" value="EF-hand"/>
    <property type="match status" value="2"/>
</dbReference>
<dbReference type="InterPro" id="IPR002048">
    <property type="entry name" value="EF_hand_dom"/>
</dbReference>
<keyword evidence="4" id="KW-1185">Reference proteome</keyword>